<dbReference type="PANTHER" id="PTHR42705">
    <property type="entry name" value="BIFUNCTIONAL NON-HOMOLOGOUS END JOINING PROTEIN LIGD"/>
    <property type="match status" value="1"/>
</dbReference>
<feature type="domain" description="DNA ligase D polymerase" evidence="1">
    <location>
        <begin position="27"/>
        <end position="281"/>
    </location>
</feature>
<dbReference type="InterPro" id="IPR014145">
    <property type="entry name" value="LigD_pol_dom"/>
</dbReference>
<dbReference type="OrthoDB" id="9802472at2"/>
<reference evidence="2 3" key="2">
    <citation type="submission" date="2018-06" db="EMBL/GenBank/DDBJ databases">
        <title>Marinobactersediminissp. nov, a moderately halophilic bacterium isolated from marine solar saltern.</title>
        <authorList>
            <person name="Zhang Y."/>
        </authorList>
    </citation>
    <scope>NUCLEOTIDE SEQUENCE [LARGE SCALE GENOMIC DNA]</scope>
    <source>
        <strain evidence="2 3">F01</strain>
    </source>
</reference>
<dbReference type="Proteomes" id="UP000253987">
    <property type="component" value="Unassembled WGS sequence"/>
</dbReference>
<keyword evidence="3" id="KW-1185">Reference proteome</keyword>
<evidence type="ECO:0000313" key="3">
    <source>
        <dbReference type="Proteomes" id="UP000253987"/>
    </source>
</evidence>
<dbReference type="NCBIfam" id="TIGR02778">
    <property type="entry name" value="ligD_pol"/>
    <property type="match status" value="1"/>
</dbReference>
<reference evidence="3" key="1">
    <citation type="submission" date="2018-05" db="EMBL/GenBank/DDBJ databases">
        <authorList>
            <person name="Lu D."/>
        </authorList>
    </citation>
    <scope>NUCLEOTIDE SEQUENCE [LARGE SCALE GENOMIC DNA]</scope>
    <source>
        <strain evidence="3">F01</strain>
    </source>
</reference>
<comment type="caution">
    <text evidence="2">The sequence shown here is derived from an EMBL/GenBank/DDBJ whole genome shotgun (WGS) entry which is preliminary data.</text>
</comment>
<organism evidence="2 3">
    <name type="scientific">Marinobacter vulgaris</name>
    <dbReference type="NCBI Taxonomy" id="1928331"/>
    <lineage>
        <taxon>Bacteria</taxon>
        <taxon>Pseudomonadati</taxon>
        <taxon>Pseudomonadota</taxon>
        <taxon>Gammaproteobacteria</taxon>
        <taxon>Pseudomonadales</taxon>
        <taxon>Marinobacteraceae</taxon>
        <taxon>Marinobacter</taxon>
    </lineage>
</organism>
<evidence type="ECO:0000259" key="1">
    <source>
        <dbReference type="Pfam" id="PF21686"/>
    </source>
</evidence>
<dbReference type="EMBL" id="QFWX01000008">
    <property type="protein sequence ID" value="PXX89097.1"/>
    <property type="molecule type" value="Genomic_DNA"/>
</dbReference>
<gene>
    <name evidence="2" type="ORF">DIT71_16095</name>
</gene>
<dbReference type="GO" id="GO:0016874">
    <property type="term" value="F:ligase activity"/>
    <property type="evidence" value="ECO:0007669"/>
    <property type="project" value="UniProtKB-KW"/>
</dbReference>
<dbReference type="Gene3D" id="3.90.920.10">
    <property type="entry name" value="DNA primase, PRIM domain"/>
    <property type="match status" value="1"/>
</dbReference>
<protein>
    <submittedName>
        <fullName evidence="2">ATP-dependent DNA ligase</fullName>
    </submittedName>
</protein>
<dbReference type="AlphaFoldDB" id="A0A2V3ZJU0"/>
<dbReference type="CDD" id="cd04861">
    <property type="entry name" value="LigD_Pol_like"/>
    <property type="match status" value="1"/>
</dbReference>
<dbReference type="PANTHER" id="PTHR42705:SF2">
    <property type="entry name" value="BIFUNCTIONAL NON-HOMOLOGOUS END JOINING PROTEIN LIGD"/>
    <property type="match status" value="1"/>
</dbReference>
<proteinExistence type="predicted"/>
<dbReference type="RefSeq" id="WP_114614257.1">
    <property type="nucleotide sequence ID" value="NZ_QFWX01000008.1"/>
</dbReference>
<dbReference type="InterPro" id="IPR052171">
    <property type="entry name" value="NHEJ_LigD"/>
</dbReference>
<accession>A0A2V3ZJU0</accession>
<keyword evidence="2" id="KW-0436">Ligase</keyword>
<name>A0A2V3ZJU0_9GAMM</name>
<evidence type="ECO:0000313" key="2">
    <source>
        <dbReference type="EMBL" id="PXX89097.1"/>
    </source>
</evidence>
<dbReference type="Pfam" id="PF21686">
    <property type="entry name" value="LigD_Prim-Pol"/>
    <property type="match status" value="1"/>
</dbReference>
<sequence length="306" mass="34449">MTLQSYGGYQVELSHTDKPFFPDAGITKGDLLAYHERIADIMIPHIEERPLTLNRFPDGIGEDGFFQQARGDYFPDWLDTLDVNHGGSTGHVLHMLANHPASLIYLVNQGTVTFHSWLSRKSQLKAPDQVIFDLDPPGDDFELVREAAGLVAEGMRRCNLTPFVKTTGSRGLHVVAPLKPEADFDRVRSLARELARALADAYPDRLTTEQRKQKRRGRLYLDIMRIAFGQTAVAPYSVRAKPDAPIATPLEWDELDNPKLGPRSFTIANIFRRMGQRDDPWQHMHRKAVSIQSFEEGVSGFKGGDQ</sequence>